<gene>
    <name evidence="2" type="ORF">GMRT_10873</name>
</gene>
<dbReference type="EMBL" id="VDLU01000002">
    <property type="protein sequence ID" value="TNJ28611.1"/>
    <property type="molecule type" value="Genomic_DNA"/>
</dbReference>
<feature type="region of interest" description="Disordered" evidence="1">
    <location>
        <begin position="772"/>
        <end position="804"/>
    </location>
</feature>
<proteinExistence type="predicted"/>
<dbReference type="VEuPathDB" id="GiardiaDB:GMRT_10873"/>
<dbReference type="OrthoDB" id="10255547at2759"/>
<keyword evidence="2" id="KW-0808">Transferase</keyword>
<dbReference type="AlphaFoldDB" id="A0A4Z1T7Z7"/>
<feature type="region of interest" description="Disordered" evidence="1">
    <location>
        <begin position="1152"/>
        <end position="1172"/>
    </location>
</feature>
<comment type="caution">
    <text evidence="2">The sequence shown here is derived from an EMBL/GenBank/DDBJ whole genome shotgun (WGS) entry which is preliminary data.</text>
</comment>
<feature type="region of interest" description="Disordered" evidence="1">
    <location>
        <begin position="972"/>
        <end position="1128"/>
    </location>
</feature>
<name>A0A4Z1T7Z7_GIAMU</name>
<reference evidence="2 3" key="1">
    <citation type="submission" date="2019-05" db="EMBL/GenBank/DDBJ databases">
        <title>The compact genome of Giardia muris reveals important steps in the evolution of intestinal protozoan parasites.</title>
        <authorList>
            <person name="Xu F."/>
            <person name="Jimenez-Gonzalez A."/>
            <person name="Einarsson E."/>
            <person name="Astvaldsson A."/>
            <person name="Peirasmaki D."/>
            <person name="Eckmann L."/>
            <person name="Andersson J.O."/>
            <person name="Svard S.G."/>
            <person name="Jerlstrom-Hultqvist J."/>
        </authorList>
    </citation>
    <scope>NUCLEOTIDE SEQUENCE [LARGE SCALE GENOMIC DNA]</scope>
    <source>
        <strain evidence="2 3">Roberts-Thomson</strain>
    </source>
</reference>
<accession>A0A4Z1T7Z7</accession>
<dbReference type="GO" id="GO:0016301">
    <property type="term" value="F:kinase activity"/>
    <property type="evidence" value="ECO:0007669"/>
    <property type="project" value="UniProtKB-KW"/>
</dbReference>
<feature type="compositionally biased region" description="Polar residues" evidence="1">
    <location>
        <begin position="1027"/>
        <end position="1038"/>
    </location>
</feature>
<dbReference type="Proteomes" id="UP000315496">
    <property type="component" value="Chromosome 2"/>
</dbReference>
<feature type="compositionally biased region" description="Polar residues" evidence="1">
    <location>
        <begin position="1153"/>
        <end position="1172"/>
    </location>
</feature>
<feature type="compositionally biased region" description="Polar residues" evidence="1">
    <location>
        <begin position="1110"/>
        <end position="1124"/>
    </location>
</feature>
<keyword evidence="2" id="KW-0418">Kinase</keyword>
<protein>
    <submittedName>
        <fullName evidence="2">Phosphorylase B kinase gamma catalytic chain</fullName>
    </submittedName>
</protein>
<keyword evidence="3" id="KW-1185">Reference proteome</keyword>
<evidence type="ECO:0000256" key="1">
    <source>
        <dbReference type="SAM" id="MobiDB-lite"/>
    </source>
</evidence>
<evidence type="ECO:0000313" key="2">
    <source>
        <dbReference type="EMBL" id="TNJ28611.1"/>
    </source>
</evidence>
<feature type="compositionally biased region" description="Basic and acidic residues" evidence="1">
    <location>
        <begin position="830"/>
        <end position="842"/>
    </location>
</feature>
<evidence type="ECO:0000313" key="3">
    <source>
        <dbReference type="Proteomes" id="UP000315496"/>
    </source>
</evidence>
<organism evidence="2 3">
    <name type="scientific">Giardia muris</name>
    <dbReference type="NCBI Taxonomy" id="5742"/>
    <lineage>
        <taxon>Eukaryota</taxon>
        <taxon>Metamonada</taxon>
        <taxon>Diplomonadida</taxon>
        <taxon>Hexamitidae</taxon>
        <taxon>Giardiinae</taxon>
        <taxon>Giardia</taxon>
    </lineage>
</organism>
<feature type="region of interest" description="Disordered" evidence="1">
    <location>
        <begin position="899"/>
        <end position="921"/>
    </location>
</feature>
<sequence length="1185" mass="131053">MSGGAFGGMTAFMRAGEPRRSEFLPIETYIAQNQLERVLLHPDFGMHITNEATYLLSYLTSGGNLSRLFEFMFVDLAPRQGVEMYYARQGKNCANSVLGLSHQTRTTLATAVADIFPASIRVPGFIERVIQTKGLVIQMLRLIGGEYGEMDKPLPGPRDSTILKCFAKVIDAMISTAARHTLLTTALNNPEGYSALKYWVANIGHTDVADVLRRFIVGHDEMDLARREDLYQLVISAGIVKSLVSILVEKNDSPTSAQAGAAASILTRIVSKNIHTLVYELLPFIPHIATMVFSATPSTLGGLRVKRAGDVVIYAMSWMCYNTALHCQEMSAKLAQAIVHVKEPRKPDIYDTDPIYRMSPSDNPTHLTDVHLRRIDIKFYDIFMQVVAALDRLQSKFSSINTTSYFILEILARLIGITADIRIALYYRKYGEPPANEYSGLDMNAFIINDLNPLTYGYVSPTAHAGNGGPSETPLRKTFLYTLPMGVAYNPITPLEIIKRLCVNRVPERLITLMLANENNTTLHYCCTRILLPMMEFGSSAPSIVEYLVSSAGILRFLRLPIGPFPSYKHRTSLQTYQAMIAQALIRFASGVSDLTAYNYKYLKIEIKGRDEEKDRACIFPTTLDGLEQYASEYPEKCDLALIRSLFSSPELTKYSRQVLTGEGDLTQRFYDNYHNFISSIITQTNVNLDVADPTVLQDVLSSKKLTFAELPSVKARGVRQRDFRTLPISRTVARNSIATSRPTTEALSSLEKEKQRSTTLFSTIDALSDVSYSRQEEGAPPAPRRDSRYDTSQRNPDPMRGLVSSSVTCAAVVAMALADNESTSAPPRRLSEPEPAEKVEEPVKPRFLLSNDRPTTSNATLQGQAAVRLARNLSPRRTLSTQNTPQSAMDLLSRPALLSPTGLADPNGSGKQVAPQTARERIQRERERLQRERELLSQPSGIMSGNPVIKPNTAARTTDRLANLMKELGVKSRGASPRHAEAPSIFNDSSDDFGSAVGRGTAAHSDDRLRPPVAGVPTEMLAGPSTLISNTTRSSPLSMMPKPDPRFNGLRQRLAENATMDEKPLQRGAPASSIRRHSETDLPARNIPIASPADSRSGKLNLRDLGSGPRQQPSQLRPNTPSPSADRFQVYLTGMNSPHPMSMSMELRDVLSSGSQDASVRPTASQQQSLRQMLHKRNPINYFD</sequence>
<feature type="region of interest" description="Disordered" evidence="1">
    <location>
        <begin position="819"/>
        <end position="842"/>
    </location>
</feature>